<organism evidence="5 6">
    <name type="scientific">Plebeiibacterium sediminum</name>
    <dbReference type="NCBI Taxonomy" id="2992112"/>
    <lineage>
        <taxon>Bacteria</taxon>
        <taxon>Pseudomonadati</taxon>
        <taxon>Bacteroidota</taxon>
        <taxon>Bacteroidia</taxon>
        <taxon>Marinilabiliales</taxon>
        <taxon>Marinilabiliaceae</taxon>
        <taxon>Plebeiibacterium</taxon>
    </lineage>
</organism>
<dbReference type="Pfam" id="PF22617">
    <property type="entry name" value="HCS_D2"/>
    <property type="match status" value="1"/>
</dbReference>
<feature type="domain" description="Pyruvate carboxyltransferase" evidence="4">
    <location>
        <begin position="3"/>
        <end position="254"/>
    </location>
</feature>
<evidence type="ECO:0000313" key="6">
    <source>
        <dbReference type="Proteomes" id="UP001209229"/>
    </source>
</evidence>
<dbReference type="InterPro" id="IPR000891">
    <property type="entry name" value="PYR_CT"/>
</dbReference>
<dbReference type="GO" id="GO:0046912">
    <property type="term" value="F:acyltransferase activity, acyl groups converted into alkyl on transfer"/>
    <property type="evidence" value="ECO:0007669"/>
    <property type="project" value="InterPro"/>
</dbReference>
<dbReference type="PANTHER" id="PTHR42880">
    <property type="entry name" value="HOMOCITRATE SYNTHASE"/>
    <property type="match status" value="1"/>
</dbReference>
<accession>A0AAE3M2H6</accession>
<sequence>MKQYLIDTTLRDGEQAAGVVFSLEEKIKIAQMLEELGVTEAEIGTPAISREEEKDIRTIVEQGFSFDTLCWSRATVSDIMAAKRTGVRRISVSFPVSDIQLAAIGKDYNWVLTQMETMLGLASNHFDFVGIGAQDASRANPVFLQEYINKATLLGVKRVRFADTVGIMNPLSVHEMISSYRSLFPDVDLEFHAHNDLGMATANSIAALQAGCNSIDVTINGLGERAGNAPLEEVAAAAKFSLNQNLGINLKNINKTCQFVEEVSNRKVSQTKPITGELITSHESGIHCRSLLNNPMSYHAFHPSEVGKESQFVIGKHSGVASILDALATMGIHISAEEGKEILPKVKLLAQHKKESVNKDELKDLIMSL</sequence>
<dbReference type="EMBL" id="JAPDPJ010000005">
    <property type="protein sequence ID" value="MCW3785637.1"/>
    <property type="molecule type" value="Genomic_DNA"/>
</dbReference>
<comment type="caution">
    <text evidence="5">The sequence shown here is derived from an EMBL/GenBank/DDBJ whole genome shotgun (WGS) entry which is preliminary data.</text>
</comment>
<comment type="similarity">
    <text evidence="1 3">Belongs to the alpha-IPM synthase/homocitrate synthase family.</text>
</comment>
<dbReference type="RefSeq" id="WP_301189209.1">
    <property type="nucleotide sequence ID" value="NZ_JAPDPJ010000005.1"/>
</dbReference>
<dbReference type="Proteomes" id="UP001209229">
    <property type="component" value="Unassembled WGS sequence"/>
</dbReference>
<dbReference type="InterPro" id="IPR013785">
    <property type="entry name" value="Aldolase_TIM"/>
</dbReference>
<dbReference type="PROSITE" id="PS00816">
    <property type="entry name" value="AIPM_HOMOCIT_SYNTH_2"/>
    <property type="match status" value="1"/>
</dbReference>
<dbReference type="SUPFAM" id="SSF51569">
    <property type="entry name" value="Aldolase"/>
    <property type="match status" value="1"/>
</dbReference>
<dbReference type="GO" id="GO:0019752">
    <property type="term" value="P:carboxylic acid metabolic process"/>
    <property type="evidence" value="ECO:0007669"/>
    <property type="project" value="InterPro"/>
</dbReference>
<dbReference type="Gene3D" id="3.20.20.70">
    <property type="entry name" value="Aldolase class I"/>
    <property type="match status" value="1"/>
</dbReference>
<name>A0AAE3M2H6_9BACT</name>
<dbReference type="CDD" id="cd07939">
    <property type="entry name" value="DRE_TIM_NifV"/>
    <property type="match status" value="1"/>
</dbReference>
<evidence type="ECO:0000256" key="1">
    <source>
        <dbReference type="ARBA" id="ARBA00006154"/>
    </source>
</evidence>
<protein>
    <recommendedName>
        <fullName evidence="4">Pyruvate carboxyltransferase domain-containing protein</fullName>
    </recommendedName>
</protein>
<dbReference type="InterPro" id="IPR013477">
    <property type="entry name" value="NifV/FrbC"/>
</dbReference>
<proteinExistence type="inferred from homology"/>
<evidence type="ECO:0000256" key="3">
    <source>
        <dbReference type="RuleBase" id="RU003523"/>
    </source>
</evidence>
<dbReference type="Gene3D" id="1.10.238.260">
    <property type="match status" value="1"/>
</dbReference>
<evidence type="ECO:0000313" key="5">
    <source>
        <dbReference type="EMBL" id="MCW3785637.1"/>
    </source>
</evidence>
<keyword evidence="6" id="KW-1185">Reference proteome</keyword>
<evidence type="ECO:0000256" key="2">
    <source>
        <dbReference type="ARBA" id="ARBA00022679"/>
    </source>
</evidence>
<gene>
    <name evidence="5" type="ORF">OM075_04125</name>
</gene>
<reference evidence="5" key="1">
    <citation type="submission" date="2022-10" db="EMBL/GenBank/DDBJ databases">
        <authorList>
            <person name="Yu W.X."/>
        </authorList>
    </citation>
    <scope>NUCLEOTIDE SEQUENCE</scope>
    <source>
        <strain evidence="5">AAT</strain>
    </source>
</reference>
<dbReference type="AlphaFoldDB" id="A0AAE3M2H6"/>
<dbReference type="PANTHER" id="PTHR42880:SF1">
    <property type="entry name" value="ISOPROPYLMALATE_HOMOCITRATE_CITRAMALATE SYNTHASE FAMILY PROTEIN"/>
    <property type="match status" value="1"/>
</dbReference>
<keyword evidence="2 3" id="KW-0808">Transferase</keyword>
<dbReference type="InterPro" id="IPR054691">
    <property type="entry name" value="LeuA/HCS_post-cat"/>
</dbReference>
<dbReference type="Pfam" id="PF00682">
    <property type="entry name" value="HMGL-like"/>
    <property type="match status" value="1"/>
</dbReference>
<dbReference type="PROSITE" id="PS00815">
    <property type="entry name" value="AIPM_HOMOCIT_SYNTH_1"/>
    <property type="match status" value="1"/>
</dbReference>
<dbReference type="PROSITE" id="PS50991">
    <property type="entry name" value="PYR_CT"/>
    <property type="match status" value="1"/>
</dbReference>
<evidence type="ECO:0000259" key="4">
    <source>
        <dbReference type="PROSITE" id="PS50991"/>
    </source>
</evidence>
<dbReference type="InterPro" id="IPR002034">
    <property type="entry name" value="AIPM/Hcit_synth_CS"/>
</dbReference>